<evidence type="ECO:0000313" key="2">
    <source>
        <dbReference type="EMBL" id="OIR10206.1"/>
    </source>
</evidence>
<evidence type="ECO:0000313" key="3">
    <source>
        <dbReference type="Proteomes" id="UP000183403"/>
    </source>
</evidence>
<dbReference type="InterPro" id="IPR000653">
    <property type="entry name" value="DegT/StrS_aminotransferase"/>
</dbReference>
<evidence type="ECO:0000256" key="1">
    <source>
        <dbReference type="RuleBase" id="RU004508"/>
    </source>
</evidence>
<accession>A0A1J5TDM7</accession>
<evidence type="ECO:0008006" key="4">
    <source>
        <dbReference type="Google" id="ProtNLM"/>
    </source>
</evidence>
<dbReference type="GO" id="GO:0030170">
    <property type="term" value="F:pyridoxal phosphate binding"/>
    <property type="evidence" value="ECO:0007669"/>
    <property type="project" value="TreeGrafter"/>
</dbReference>
<dbReference type="InterPro" id="IPR015422">
    <property type="entry name" value="PyrdxlP-dep_Trfase_small"/>
</dbReference>
<dbReference type="Pfam" id="PF01041">
    <property type="entry name" value="DegT_DnrJ_EryC1"/>
    <property type="match status" value="1"/>
</dbReference>
<dbReference type="InterPro" id="IPR015424">
    <property type="entry name" value="PyrdxlP-dep_Trfase"/>
</dbReference>
<dbReference type="PIRSF" id="PIRSF000390">
    <property type="entry name" value="PLP_StrS"/>
    <property type="match status" value="1"/>
</dbReference>
<keyword evidence="1" id="KW-0663">Pyridoxal phosphate</keyword>
<dbReference type="PANTHER" id="PTHR30244">
    <property type="entry name" value="TRANSAMINASE"/>
    <property type="match status" value="1"/>
</dbReference>
<comment type="similarity">
    <text evidence="1">Belongs to the DegT/DnrJ/EryC1 family.</text>
</comment>
<dbReference type="CDD" id="cd00616">
    <property type="entry name" value="AHBA_syn"/>
    <property type="match status" value="1"/>
</dbReference>
<protein>
    <recommendedName>
        <fullName evidence="4">Aminotransferase DegT</fullName>
    </recommendedName>
</protein>
<name>A0A1J5TDM7_9ARCH</name>
<dbReference type="EMBL" id="MIYV01000023">
    <property type="protein sequence ID" value="OIR10206.1"/>
    <property type="molecule type" value="Genomic_DNA"/>
</dbReference>
<dbReference type="InterPro" id="IPR015421">
    <property type="entry name" value="PyrdxlP-dep_Trfase_major"/>
</dbReference>
<dbReference type="GO" id="GO:0000271">
    <property type="term" value="P:polysaccharide biosynthetic process"/>
    <property type="evidence" value="ECO:0007669"/>
    <property type="project" value="TreeGrafter"/>
</dbReference>
<reference evidence="2 3" key="1">
    <citation type="submission" date="2016-08" db="EMBL/GenBank/DDBJ databases">
        <title>New Insights into Marine Group III Euryarchaeota, from dark to light.</title>
        <authorList>
            <person name="Haro-Moreno J.M."/>
            <person name="Rodriguez-Valera F."/>
            <person name="Lopez-Garcia P."/>
            <person name="Moreira D."/>
            <person name="Martin-Cuadrado A.B."/>
        </authorList>
    </citation>
    <scope>NUCLEOTIDE SEQUENCE [LARGE SCALE GENOMIC DNA]</scope>
    <source>
        <strain evidence="2">CG-Epi6</strain>
    </source>
</reference>
<dbReference type="Gene3D" id="3.90.1150.10">
    <property type="entry name" value="Aspartate Aminotransferase, domain 1"/>
    <property type="match status" value="1"/>
</dbReference>
<dbReference type="Proteomes" id="UP000183403">
    <property type="component" value="Unassembled WGS sequence"/>
</dbReference>
<dbReference type="AlphaFoldDB" id="A0A1J5TDM7"/>
<dbReference type="GO" id="GO:0008483">
    <property type="term" value="F:transaminase activity"/>
    <property type="evidence" value="ECO:0007669"/>
    <property type="project" value="TreeGrafter"/>
</dbReference>
<gene>
    <name evidence="2" type="ORF">BEU03_01070</name>
</gene>
<dbReference type="PANTHER" id="PTHR30244:SF34">
    <property type="entry name" value="DTDP-4-AMINO-4,6-DIDEOXYGALACTOSE TRANSAMINASE"/>
    <property type="match status" value="1"/>
</dbReference>
<comment type="caution">
    <text evidence="2">The sequence shown here is derived from an EMBL/GenBank/DDBJ whole genome shotgun (WGS) entry which is preliminary data.</text>
</comment>
<dbReference type="Gene3D" id="3.40.640.10">
    <property type="entry name" value="Type I PLP-dependent aspartate aminotransferase-like (Major domain)"/>
    <property type="match status" value="1"/>
</dbReference>
<sequence>MSKKRQIPLYESHIDKNEIANISRVINRKSYWALGPEIKDFEKRLASLSRTNFSLAFNSGTSAGHALMNYYNVKNSEVIVPSFTFVATSNVVIMEGGKPIFADIEEETFGLDPEDLKEKITNKTKIIMPIHYGGNVCKIREILEIAEDANIKVVEDASESLGATIDQRPVGSFGDSSWFSFAPNKTISTGEGGAITTSDEDLYSRSKLFRSHGREGDSKYFESNSIPDYVSLGYNFRMPSMNAALGNAQLDSLNEIIRKRRQVAAYYDLSFKNLEGLSVPKMKKGVKGVYQMYPILVNEGKAKRDKLQSYLMSKGISSRVYFEPVHHTLYYRNLGYGECKLPITNKISEKVLCLPIYPDLETEQQKFVIKSVTNFMEQVKNV</sequence>
<organism evidence="2 3">
    <name type="scientific">Marine Group III euryarchaeote CG-Epi6</name>
    <dbReference type="NCBI Taxonomy" id="1889000"/>
    <lineage>
        <taxon>Archaea</taxon>
        <taxon>Methanobacteriati</taxon>
        <taxon>Thermoplasmatota</taxon>
        <taxon>Thermoplasmata</taxon>
        <taxon>Candidatus Thermoprofundales</taxon>
    </lineage>
</organism>
<dbReference type="SUPFAM" id="SSF53383">
    <property type="entry name" value="PLP-dependent transferases"/>
    <property type="match status" value="1"/>
</dbReference>
<proteinExistence type="inferred from homology"/>